<gene>
    <name evidence="2" type="ORF">B4U80_05914</name>
</gene>
<evidence type="ECO:0000313" key="2">
    <source>
        <dbReference type="EMBL" id="RWS21907.1"/>
    </source>
</evidence>
<evidence type="ECO:0000313" key="3">
    <source>
        <dbReference type="Proteomes" id="UP000288716"/>
    </source>
</evidence>
<dbReference type="SUPFAM" id="SSF56219">
    <property type="entry name" value="DNase I-like"/>
    <property type="match status" value="1"/>
</dbReference>
<feature type="domain" description="Inositol polyphosphate-related phosphatase" evidence="1">
    <location>
        <begin position="1"/>
        <end position="278"/>
    </location>
</feature>
<accession>A0A443S303</accession>
<dbReference type="PANTHER" id="PTHR11200:SF275">
    <property type="entry name" value="LD06095P"/>
    <property type="match status" value="1"/>
</dbReference>
<dbReference type="GO" id="GO:0001726">
    <property type="term" value="C:ruffle"/>
    <property type="evidence" value="ECO:0007669"/>
    <property type="project" value="TreeGrafter"/>
</dbReference>
<dbReference type="GO" id="GO:0005886">
    <property type="term" value="C:plasma membrane"/>
    <property type="evidence" value="ECO:0007669"/>
    <property type="project" value="TreeGrafter"/>
</dbReference>
<reference evidence="2 3" key="1">
    <citation type="journal article" date="2018" name="Gigascience">
        <title>Genomes of trombidid mites reveal novel predicted allergens and laterally-transferred genes associated with secondary metabolism.</title>
        <authorList>
            <person name="Dong X."/>
            <person name="Chaisiri K."/>
            <person name="Xia D."/>
            <person name="Armstrong S.D."/>
            <person name="Fang Y."/>
            <person name="Donnelly M.J."/>
            <person name="Kadowaki T."/>
            <person name="McGarry J.W."/>
            <person name="Darby A.C."/>
            <person name="Makepeace B.L."/>
        </authorList>
    </citation>
    <scope>NUCLEOTIDE SEQUENCE [LARGE SCALE GENOMIC DNA]</scope>
    <source>
        <strain evidence="2">UoL-UT</strain>
    </source>
</reference>
<dbReference type="InterPro" id="IPR036691">
    <property type="entry name" value="Endo/exonu/phosph_ase_sf"/>
</dbReference>
<dbReference type="AlphaFoldDB" id="A0A443S303"/>
<keyword evidence="3" id="KW-1185">Reference proteome</keyword>
<name>A0A443S303_9ACAR</name>
<dbReference type="InterPro" id="IPR046985">
    <property type="entry name" value="IP5"/>
</dbReference>
<dbReference type="EMBL" id="NCKV01010396">
    <property type="protein sequence ID" value="RWS21907.1"/>
    <property type="molecule type" value="Genomic_DNA"/>
</dbReference>
<dbReference type="Proteomes" id="UP000288716">
    <property type="component" value="Unassembled WGS sequence"/>
</dbReference>
<dbReference type="InterPro" id="IPR000300">
    <property type="entry name" value="IPPc"/>
</dbReference>
<proteinExistence type="predicted"/>
<dbReference type="PANTHER" id="PTHR11200">
    <property type="entry name" value="INOSITOL 5-PHOSPHATASE"/>
    <property type="match status" value="1"/>
</dbReference>
<protein>
    <submittedName>
        <fullName evidence="2">Inositol polyphosphate 5-phosphatase K-like protein</fullName>
    </submittedName>
</protein>
<dbReference type="Pfam" id="PF22669">
    <property type="entry name" value="Exo_endo_phos2"/>
    <property type="match status" value="1"/>
</dbReference>
<dbReference type="OrthoDB" id="62798at2759"/>
<dbReference type="Gene3D" id="3.60.10.10">
    <property type="entry name" value="Endonuclease/exonuclease/phosphatase"/>
    <property type="match status" value="1"/>
</dbReference>
<dbReference type="STRING" id="299467.A0A443S303"/>
<dbReference type="GO" id="GO:0005737">
    <property type="term" value="C:cytoplasm"/>
    <property type="evidence" value="ECO:0007669"/>
    <property type="project" value="TreeGrafter"/>
</dbReference>
<dbReference type="GO" id="GO:0046856">
    <property type="term" value="P:phosphatidylinositol dephosphorylation"/>
    <property type="evidence" value="ECO:0007669"/>
    <property type="project" value="InterPro"/>
</dbReference>
<evidence type="ECO:0000259" key="1">
    <source>
        <dbReference type="SMART" id="SM00128"/>
    </source>
</evidence>
<dbReference type="GO" id="GO:0004439">
    <property type="term" value="F:phosphatidylinositol-4,5-bisphosphate 5-phosphatase activity"/>
    <property type="evidence" value="ECO:0007669"/>
    <property type="project" value="TreeGrafter"/>
</dbReference>
<dbReference type="SMART" id="SM00128">
    <property type="entry name" value="IPPc"/>
    <property type="match status" value="1"/>
</dbReference>
<organism evidence="2 3">
    <name type="scientific">Leptotrombidium deliense</name>
    <dbReference type="NCBI Taxonomy" id="299467"/>
    <lineage>
        <taxon>Eukaryota</taxon>
        <taxon>Metazoa</taxon>
        <taxon>Ecdysozoa</taxon>
        <taxon>Arthropoda</taxon>
        <taxon>Chelicerata</taxon>
        <taxon>Arachnida</taxon>
        <taxon>Acari</taxon>
        <taxon>Acariformes</taxon>
        <taxon>Trombidiformes</taxon>
        <taxon>Prostigmata</taxon>
        <taxon>Anystina</taxon>
        <taxon>Parasitengona</taxon>
        <taxon>Trombiculoidea</taxon>
        <taxon>Trombiculidae</taxon>
        <taxon>Leptotrombidium</taxon>
    </lineage>
</organism>
<sequence length="280" mass="31469">MGFKIKATTWNVNKKLPVNDIEQLTEVEEAPDFYAFTFQEVNLPANPFSGNDAAWIALLKESMSKNGFDLVESKSIDSSFTAVFANPAALSDISNVEHASIARSTAVRFDYKGRSIVFVGSHLHPHDDKMSERIEGYKIAINHISFSKTKVKKIFDHDIVVWSGDLNFRIDELSAEQIANIVAGNDLSTAVCELMDKDQLKNAMKQELIFNGFVEGTVSFKPTYKFKLGTNEYNLERKPAFTDRILYRCKSGVGHVVSYTSNENFKISDHKPVTAFISFE</sequence>
<dbReference type="VEuPathDB" id="VectorBase:LDEU010133"/>
<comment type="caution">
    <text evidence="2">The sequence shown here is derived from an EMBL/GenBank/DDBJ whole genome shotgun (WGS) entry which is preliminary data.</text>
</comment>